<comment type="similarity">
    <text evidence="2">Belongs to the UTP14 family.</text>
</comment>
<feature type="compositionally biased region" description="Basic residues" evidence="5">
    <location>
        <begin position="50"/>
        <end position="61"/>
    </location>
</feature>
<feature type="region of interest" description="Disordered" evidence="5">
    <location>
        <begin position="41"/>
        <end position="61"/>
    </location>
</feature>
<evidence type="ECO:0000256" key="4">
    <source>
        <dbReference type="ARBA" id="ARBA00023242"/>
    </source>
</evidence>
<comment type="subcellular location">
    <subcellularLocation>
        <location evidence="1">Nucleus</location>
        <location evidence="1">Nucleolus</location>
    </subcellularLocation>
</comment>
<keyword evidence="7" id="KW-1185">Reference proteome</keyword>
<evidence type="ECO:0000256" key="1">
    <source>
        <dbReference type="ARBA" id="ARBA00004604"/>
    </source>
</evidence>
<dbReference type="AlphaFoldDB" id="A0ABD2N5Q0"/>
<evidence type="ECO:0000313" key="6">
    <source>
        <dbReference type="EMBL" id="KAL3274066.1"/>
    </source>
</evidence>
<protein>
    <recommendedName>
        <fullName evidence="8">U3 small nucleolar RNA-associated protein 11</fullName>
    </recommendedName>
</protein>
<dbReference type="PANTHER" id="PTHR14150">
    <property type="entry name" value="U3 SMALL NUCLEOLAR RNA-ASSOCIATED PROTEIN 14"/>
    <property type="match status" value="1"/>
</dbReference>
<dbReference type="PANTHER" id="PTHR14150:SF12">
    <property type="entry name" value="U3 SMALL NUCLEOLAR RNA-ASSOCIATED PROTEIN 14 HOMOLOG A"/>
    <property type="match status" value="1"/>
</dbReference>
<evidence type="ECO:0008006" key="8">
    <source>
        <dbReference type="Google" id="ProtNLM"/>
    </source>
</evidence>
<organism evidence="6 7">
    <name type="scientific">Cryptolaemus montrouzieri</name>
    <dbReference type="NCBI Taxonomy" id="559131"/>
    <lineage>
        <taxon>Eukaryota</taxon>
        <taxon>Metazoa</taxon>
        <taxon>Ecdysozoa</taxon>
        <taxon>Arthropoda</taxon>
        <taxon>Hexapoda</taxon>
        <taxon>Insecta</taxon>
        <taxon>Pterygota</taxon>
        <taxon>Neoptera</taxon>
        <taxon>Endopterygota</taxon>
        <taxon>Coleoptera</taxon>
        <taxon>Polyphaga</taxon>
        <taxon>Cucujiformia</taxon>
        <taxon>Coccinelloidea</taxon>
        <taxon>Coccinellidae</taxon>
        <taxon>Scymninae</taxon>
        <taxon>Scymnini</taxon>
        <taxon>Cryptolaemus</taxon>
    </lineage>
</organism>
<sequence>MEKTNPPKVEEIHVDTEKEKFSMTMKEILEHRKDAAKLRAHQSYREAKARRQNKIKSKKYHRIERRQKIKQQLKEFELLQKTDPEEALKRLEEIEKIRAHERFSLRHKSTGKWAKNKQIRAKYDKESRQELAQQLTLSKELTQKVNDGSDSDDDLIPPLEEEVKINSTEKDNPWLDNFKVDKEVTDFISNYRKFWSEKTGKLAENNEEATDKTNEIQRKKC</sequence>
<evidence type="ECO:0000256" key="5">
    <source>
        <dbReference type="SAM" id="MobiDB-lite"/>
    </source>
</evidence>
<dbReference type="Proteomes" id="UP001516400">
    <property type="component" value="Unassembled WGS sequence"/>
</dbReference>
<evidence type="ECO:0000313" key="7">
    <source>
        <dbReference type="Proteomes" id="UP001516400"/>
    </source>
</evidence>
<dbReference type="EMBL" id="JABFTP020000062">
    <property type="protein sequence ID" value="KAL3274066.1"/>
    <property type="molecule type" value="Genomic_DNA"/>
</dbReference>
<proteinExistence type="inferred from homology"/>
<gene>
    <name evidence="6" type="ORF">HHI36_015485</name>
</gene>
<reference evidence="6 7" key="1">
    <citation type="journal article" date="2021" name="BMC Biol.">
        <title>Horizontally acquired antibacterial genes associated with adaptive radiation of ladybird beetles.</title>
        <authorList>
            <person name="Li H.S."/>
            <person name="Tang X.F."/>
            <person name="Huang Y.H."/>
            <person name="Xu Z.Y."/>
            <person name="Chen M.L."/>
            <person name="Du X.Y."/>
            <person name="Qiu B.Y."/>
            <person name="Chen P.T."/>
            <person name="Zhang W."/>
            <person name="Slipinski A."/>
            <person name="Escalona H.E."/>
            <person name="Waterhouse R.M."/>
            <person name="Zwick A."/>
            <person name="Pang H."/>
        </authorList>
    </citation>
    <scope>NUCLEOTIDE SEQUENCE [LARGE SCALE GENOMIC DNA]</scope>
    <source>
        <strain evidence="6">SYSU2018</strain>
    </source>
</reference>
<keyword evidence="3" id="KW-0597">Phosphoprotein</keyword>
<name>A0ABD2N5Q0_9CUCU</name>
<accession>A0ABD2N5Q0</accession>
<dbReference type="Pfam" id="PF04615">
    <property type="entry name" value="Utp14"/>
    <property type="match status" value="1"/>
</dbReference>
<dbReference type="InterPro" id="IPR006709">
    <property type="entry name" value="SSU_processome_Utp14"/>
</dbReference>
<keyword evidence="4" id="KW-0539">Nucleus</keyword>
<evidence type="ECO:0000256" key="3">
    <source>
        <dbReference type="ARBA" id="ARBA00022553"/>
    </source>
</evidence>
<evidence type="ECO:0000256" key="2">
    <source>
        <dbReference type="ARBA" id="ARBA00007774"/>
    </source>
</evidence>
<dbReference type="GO" id="GO:0005730">
    <property type="term" value="C:nucleolus"/>
    <property type="evidence" value="ECO:0007669"/>
    <property type="project" value="UniProtKB-SubCell"/>
</dbReference>
<comment type="caution">
    <text evidence="6">The sequence shown here is derived from an EMBL/GenBank/DDBJ whole genome shotgun (WGS) entry which is preliminary data.</text>
</comment>